<keyword evidence="6" id="KW-1185">Reference proteome</keyword>
<dbReference type="InterPro" id="IPR027417">
    <property type="entry name" value="P-loop_NTPase"/>
</dbReference>
<feature type="domain" description="Helicase C-terminal" evidence="4">
    <location>
        <begin position="1120"/>
        <end position="1294"/>
    </location>
</feature>
<protein>
    <recommendedName>
        <fullName evidence="3">DNA 3'-5' helicase</fullName>
        <ecNumber evidence="3">5.6.2.4</ecNumber>
    </recommendedName>
</protein>
<evidence type="ECO:0000313" key="5">
    <source>
        <dbReference type="EMBL" id="KAJ7744809.1"/>
    </source>
</evidence>
<proteinExistence type="inferred from homology"/>
<name>A0AAD7ILC0_9AGAR</name>
<dbReference type="Gene3D" id="3.40.50.300">
    <property type="entry name" value="P-loop containing nucleotide triphosphate hydrolases"/>
    <property type="match status" value="2"/>
</dbReference>
<comment type="similarity">
    <text evidence="1">Belongs to the helicase family. RecQ subfamily.</text>
</comment>
<evidence type="ECO:0000256" key="3">
    <source>
        <dbReference type="ARBA" id="ARBA00034808"/>
    </source>
</evidence>
<dbReference type="PANTHER" id="PTHR13710:SF154">
    <property type="entry name" value="RECQ HELICASE, PUTATIVE (AFU_ORTHOLOGUE AFUA_6G14720)-RELATED"/>
    <property type="match status" value="1"/>
</dbReference>
<accession>A0AAD7ILC0</accession>
<comment type="caution">
    <text evidence="5">The sequence shown here is derived from an EMBL/GenBank/DDBJ whole genome shotgun (WGS) entry which is preliminary data.</text>
</comment>
<dbReference type="SUPFAM" id="SSF52540">
    <property type="entry name" value="P-loop containing nucleoside triphosphate hydrolases"/>
    <property type="match status" value="1"/>
</dbReference>
<dbReference type="GO" id="GO:0000724">
    <property type="term" value="P:double-strand break repair via homologous recombination"/>
    <property type="evidence" value="ECO:0007669"/>
    <property type="project" value="TreeGrafter"/>
</dbReference>
<dbReference type="PANTHER" id="PTHR13710">
    <property type="entry name" value="DNA HELICASE RECQ FAMILY MEMBER"/>
    <property type="match status" value="1"/>
</dbReference>
<gene>
    <name evidence="5" type="ORF">DFH07DRAFT_978160</name>
</gene>
<dbReference type="GO" id="GO:0005694">
    <property type="term" value="C:chromosome"/>
    <property type="evidence" value="ECO:0007669"/>
    <property type="project" value="TreeGrafter"/>
</dbReference>
<evidence type="ECO:0000313" key="6">
    <source>
        <dbReference type="Proteomes" id="UP001215280"/>
    </source>
</evidence>
<evidence type="ECO:0000259" key="4">
    <source>
        <dbReference type="PROSITE" id="PS51194"/>
    </source>
</evidence>
<comment type="catalytic activity">
    <reaction evidence="2">
        <text>Couples ATP hydrolysis with the unwinding of duplex DNA by translocating in the 3'-5' direction.</text>
        <dbReference type="EC" id="5.6.2.4"/>
    </reaction>
</comment>
<dbReference type="EC" id="5.6.2.4" evidence="3"/>
<sequence length="1785" mass="200574">MHGHAMFQTQTCSPLLLLLRRHRTTTPRLSNSGTWPDATFVPINSTFLACLHSRYSPTNHFARYVPGIHGYRFHSRSRTHHHYNPRLHPASLLQDYHQQRVGWGYNLSKLALWSTSATTSEPLKSNLGEILEREFHLTSWDDLQPPRPLGIPVFGLKILPDALYFCSRRGHGYSTEATLSSHQRGKDCPRPADGVDKQFRAYGQSYGFTTSTFSVDDLDHFFQREHWADHLAGKPPVEINKLVAVPADSEHPHVERLRVYLVEYLSVVQKYIGKHLSHGLMRRMAQIGVTENSNEFRELLKKSLVEYSRELVALLINSIEQVRGATTSTYYPFNPEQNQALLDLHTAMMRPNSRPETIAPVLHHVVFLLLAQEKEHGGVSFLQLPAVTYLVARSYGKTEWIRTSEIGRAVAKMMWLVRATVLYEMEKVMKTEKLRSMDAYNRFKKFLVDGEDTVMAYLYNISALIKSIRGEEYTDAHSQMEDVHGRQLRFHEDLIDLDTFGTMQNELRDEYRQLIAKKIFFDKPIPEWFTRAIDVPALVDDPRNNSAGYCLIDNPRNGFTEKFVLYGQWLLSCPKRAAQFTENIDGQLVRKSAPCYTLLQNFSKLRSLLCTRKIAGVGPSVRASEIARDLLRNLSGAAIRSLLILFHNLCIVGVQDKLSHKILKKRFTPGAPDSETAEDLIRNLVFFRRFESNLIRHFKGDFHAERYNMYLWPDINANMTGDQISENLGDETERFIGTRLQILEYRGVATAFMRFHMVDFAEDSDADNHYDLLSNHSSRTSHQRYGVDRATLASAPTGDIIGCLQTTIKWQELTGIKADKALSLTAPGLGKVLLPDIAAETDSGGGLSRTDVVTIVQETMRANELQVTRRFKDTLTGLFADLAATYFPAPPPPPAPHALRAISSVLVDPSRLLALRNFLRDDNASFHCPEQGELVEKMNARKKHILAVLPCDFGKTTMILFLAKMYDPHLVTMVILPLSGLHRDFFRRAADESIATAEYDPAHPELLTAVSVLCVSVEHAVDDAFIKYSQKLVQQRRLARIVIDEAHIPVTSQHYREPMLKLIKILGVETHITALSGTFPPHIYADWCQLTGIREWDIVRMPTQRANIAYGVIICPPAAYKQKAVEYVQNRPKTTDYTNTDDKIMVFCRTRAVAEDIAELLGTTAYHSRTELDKCVEIFDDWTHNRTRVIACTSVLGAGVNQPVKDVVHVDLAWDLINQVQEAFRGGRNGTPARSVYFVPEKRPALLSPPGCPFGAELLVPWALDQSTCRRLPLSLFLDGVGITCLTMQGRNVQLCDNCRMQAFDSLRVPPAVPIPTPTRTASEPGAARWMISAAPIPRSRAPPMPPRPGAVSLPEDPQVPLAQNVEFDADDESERDVFGVYVQPAPIRPSTPPAEEAPPPSPGWDPFSTTSLMAARGIAARPEPKVHWVQPLRFNIPPPSTPDRFVEACRAQPAQFNLSQQAIGWLTDLAERLSLQAPTYQVSQPSFEFSDRPWLQGPAYKLSIGRLWQWATTANKTIEHYLTPMSDFNPPAGNPQSVGTSSPLGRRWNLFPDAEFKGRTPVYTAVTAHAPAPGLSVQLANREHDARQQLCKAALELLKQGCTPAGLAGRVSRWAWLTGLPRLAEFEMAGAGLCGLGLDGLGHAPNSTNHSHFVPLRSMNTLGILEFFLFWGCFCRAHFPHLIDFFSSTSSSAFHLVPGMGMMLATCLLLKWFVVPQGLGMVFEIIEDFVASRGSKEKFHLMREKAVETGLNKPVYARTSPFCKWEMLVSCETEPKYNTKGSKC</sequence>
<dbReference type="InterPro" id="IPR001650">
    <property type="entry name" value="Helicase_C-like"/>
</dbReference>
<dbReference type="GO" id="GO:0009378">
    <property type="term" value="F:four-way junction helicase activity"/>
    <property type="evidence" value="ECO:0007669"/>
    <property type="project" value="TreeGrafter"/>
</dbReference>
<dbReference type="GO" id="GO:0043138">
    <property type="term" value="F:3'-5' DNA helicase activity"/>
    <property type="evidence" value="ECO:0007669"/>
    <property type="project" value="UniProtKB-EC"/>
</dbReference>
<organism evidence="5 6">
    <name type="scientific">Mycena maculata</name>
    <dbReference type="NCBI Taxonomy" id="230809"/>
    <lineage>
        <taxon>Eukaryota</taxon>
        <taxon>Fungi</taxon>
        <taxon>Dikarya</taxon>
        <taxon>Basidiomycota</taxon>
        <taxon>Agaricomycotina</taxon>
        <taxon>Agaricomycetes</taxon>
        <taxon>Agaricomycetidae</taxon>
        <taxon>Agaricales</taxon>
        <taxon>Marasmiineae</taxon>
        <taxon>Mycenaceae</taxon>
        <taxon>Mycena</taxon>
    </lineage>
</organism>
<dbReference type="Proteomes" id="UP001215280">
    <property type="component" value="Unassembled WGS sequence"/>
</dbReference>
<dbReference type="Pfam" id="PF00271">
    <property type="entry name" value="Helicase_C"/>
    <property type="match status" value="1"/>
</dbReference>
<dbReference type="SMART" id="SM00490">
    <property type="entry name" value="HELICc"/>
    <property type="match status" value="1"/>
</dbReference>
<evidence type="ECO:0000256" key="1">
    <source>
        <dbReference type="ARBA" id="ARBA00005446"/>
    </source>
</evidence>
<dbReference type="GO" id="GO:0005737">
    <property type="term" value="C:cytoplasm"/>
    <property type="evidence" value="ECO:0007669"/>
    <property type="project" value="TreeGrafter"/>
</dbReference>
<evidence type="ECO:0000256" key="2">
    <source>
        <dbReference type="ARBA" id="ARBA00034617"/>
    </source>
</evidence>
<dbReference type="PROSITE" id="PS51194">
    <property type="entry name" value="HELICASE_CTER"/>
    <property type="match status" value="1"/>
</dbReference>
<dbReference type="EMBL" id="JARJLG010000106">
    <property type="protein sequence ID" value="KAJ7744809.1"/>
    <property type="molecule type" value="Genomic_DNA"/>
</dbReference>
<reference evidence="5" key="1">
    <citation type="submission" date="2023-03" db="EMBL/GenBank/DDBJ databases">
        <title>Massive genome expansion in bonnet fungi (Mycena s.s.) driven by repeated elements and novel gene families across ecological guilds.</title>
        <authorList>
            <consortium name="Lawrence Berkeley National Laboratory"/>
            <person name="Harder C.B."/>
            <person name="Miyauchi S."/>
            <person name="Viragh M."/>
            <person name="Kuo A."/>
            <person name="Thoen E."/>
            <person name="Andreopoulos B."/>
            <person name="Lu D."/>
            <person name="Skrede I."/>
            <person name="Drula E."/>
            <person name="Henrissat B."/>
            <person name="Morin E."/>
            <person name="Kohler A."/>
            <person name="Barry K."/>
            <person name="LaButti K."/>
            <person name="Morin E."/>
            <person name="Salamov A."/>
            <person name="Lipzen A."/>
            <person name="Mereny Z."/>
            <person name="Hegedus B."/>
            <person name="Baldrian P."/>
            <person name="Stursova M."/>
            <person name="Weitz H."/>
            <person name="Taylor A."/>
            <person name="Grigoriev I.V."/>
            <person name="Nagy L.G."/>
            <person name="Martin F."/>
            <person name="Kauserud H."/>
        </authorList>
    </citation>
    <scope>NUCLEOTIDE SEQUENCE</scope>
    <source>
        <strain evidence="5">CBHHK188m</strain>
    </source>
</reference>